<keyword evidence="1" id="KW-0812">Transmembrane</keyword>
<keyword evidence="3" id="KW-1185">Reference proteome</keyword>
<accession>A0A8S1RMK3</accession>
<keyword evidence="1" id="KW-0472">Membrane</keyword>
<organism evidence="2 3">
    <name type="scientific">Paramecium sonneborni</name>
    <dbReference type="NCBI Taxonomy" id="65129"/>
    <lineage>
        <taxon>Eukaryota</taxon>
        <taxon>Sar</taxon>
        <taxon>Alveolata</taxon>
        <taxon>Ciliophora</taxon>
        <taxon>Intramacronucleata</taxon>
        <taxon>Oligohymenophorea</taxon>
        <taxon>Peniculida</taxon>
        <taxon>Parameciidae</taxon>
        <taxon>Paramecium</taxon>
    </lineage>
</organism>
<dbReference type="Proteomes" id="UP000692954">
    <property type="component" value="Unassembled WGS sequence"/>
</dbReference>
<dbReference type="GO" id="GO:0005634">
    <property type="term" value="C:nucleus"/>
    <property type="evidence" value="ECO:0007669"/>
    <property type="project" value="TreeGrafter"/>
</dbReference>
<reference evidence="2" key="1">
    <citation type="submission" date="2021-01" db="EMBL/GenBank/DDBJ databases">
        <authorList>
            <consortium name="Genoscope - CEA"/>
            <person name="William W."/>
        </authorList>
    </citation>
    <scope>NUCLEOTIDE SEQUENCE</scope>
</reference>
<dbReference type="OrthoDB" id="298603at2759"/>
<feature type="transmembrane region" description="Helical" evidence="1">
    <location>
        <begin position="296"/>
        <end position="315"/>
    </location>
</feature>
<comment type="caution">
    <text evidence="2">The sequence shown here is derived from an EMBL/GenBank/DDBJ whole genome shotgun (WGS) entry which is preliminary data.</text>
</comment>
<sequence>MPKSNCVNKLKKEMQYHFDMFGQTPNFTILDRNEYTSALGFITSIPIILQNDNFTLAISIGDRYSEPLIGIDRYFQLNISQCERYRMKDENSEDSENISVNLNCTQIPYEPCNMSHFTTKIQKKYFSIIRMGAIQCINRKYLHENSLTLQGQITSWSFRYISIQFSACQNTSQQQSCAPQEEIESVLQSGHYNVYKSDYLTTLDHPDQPFHEVITLEFSSFSISTSKTISQRYKISQTITDQGLIWEQIQHQSNIQQSEWREINEFYNHQFLIAHFIRLDYKLTNNIRTYVKLQTILGKLGGIFQILIMILVIILRPIVENFMKLEMVNSLFNFSDSFQTQQHPNISKEKEMKIQINRTQNQNKNQDLSKNQINYKLNQSSIQAWLMIFGCNKSQKQKFIFAKNKVNKNLEIVNILRKLQEIKILQKMLLTNDQYIFLKKYKRKIDQNGFSKTCIKYNSIYYLALIIKINSIRRINQKILIQIEKLINLRAD</sequence>
<keyword evidence="1" id="KW-1133">Transmembrane helix</keyword>
<evidence type="ECO:0000256" key="1">
    <source>
        <dbReference type="SAM" id="Phobius"/>
    </source>
</evidence>
<proteinExistence type="predicted"/>
<dbReference type="AlphaFoldDB" id="A0A8S1RMK3"/>
<protein>
    <submittedName>
        <fullName evidence="2">Uncharacterized protein</fullName>
    </submittedName>
</protein>
<name>A0A8S1RMK3_9CILI</name>
<dbReference type="PANTHER" id="PTHR31398:SF0">
    <property type="entry name" value="MEIOTIC NUCLEAR DIVISION PROTEIN 1 HOMOLOG"/>
    <property type="match status" value="1"/>
</dbReference>
<dbReference type="GO" id="GO:0007131">
    <property type="term" value="P:reciprocal meiotic recombination"/>
    <property type="evidence" value="ECO:0007669"/>
    <property type="project" value="TreeGrafter"/>
</dbReference>
<evidence type="ECO:0000313" key="3">
    <source>
        <dbReference type="Proteomes" id="UP000692954"/>
    </source>
</evidence>
<dbReference type="EMBL" id="CAJJDN010000248">
    <property type="protein sequence ID" value="CAD8129871.1"/>
    <property type="molecule type" value="Genomic_DNA"/>
</dbReference>
<gene>
    <name evidence="2" type="ORF">PSON_ATCC_30995.1.T2480005</name>
</gene>
<dbReference type="PANTHER" id="PTHR31398">
    <property type="entry name" value="MEIOTIC NUCLEAR DIVISION PROTEIN 1 HOMOLOG"/>
    <property type="match status" value="1"/>
</dbReference>
<evidence type="ECO:0000313" key="2">
    <source>
        <dbReference type="EMBL" id="CAD8129871.1"/>
    </source>
</evidence>